<evidence type="ECO:0000256" key="1">
    <source>
        <dbReference type="ARBA" id="ARBA00010403"/>
    </source>
</evidence>
<dbReference type="RefSeq" id="XP_004347045.1">
    <property type="nucleotide sequence ID" value="XM_004346995.1"/>
</dbReference>
<comment type="similarity">
    <text evidence="1">Belongs to the oxoprolinase family.</text>
</comment>
<evidence type="ECO:0000259" key="6">
    <source>
        <dbReference type="Pfam" id="PF19278"/>
    </source>
</evidence>
<dbReference type="Pfam" id="PF05378">
    <property type="entry name" value="Hydant_A_N"/>
    <property type="match status" value="1"/>
</dbReference>
<organism evidence="7 8">
    <name type="scientific">Capsaspora owczarzaki (strain ATCC 30864)</name>
    <dbReference type="NCBI Taxonomy" id="595528"/>
    <lineage>
        <taxon>Eukaryota</taxon>
        <taxon>Filasterea</taxon>
        <taxon>Capsaspora</taxon>
    </lineage>
</organism>
<dbReference type="PANTHER" id="PTHR11365">
    <property type="entry name" value="5-OXOPROLINASE RELATED"/>
    <property type="match status" value="1"/>
</dbReference>
<dbReference type="InParanoid" id="A0A0D2VTX0"/>
<dbReference type="InterPro" id="IPR002821">
    <property type="entry name" value="Hydantoinase_A"/>
</dbReference>
<evidence type="ECO:0000313" key="7">
    <source>
        <dbReference type="EMBL" id="KJE94777.1"/>
    </source>
</evidence>
<keyword evidence="8" id="KW-1185">Reference proteome</keyword>
<dbReference type="eggNOG" id="KOG1939">
    <property type="taxonomic scope" value="Eukaryota"/>
</dbReference>
<accession>A0A0D2VTX0</accession>
<dbReference type="InterPro" id="IPR049517">
    <property type="entry name" value="ACX-like_C"/>
</dbReference>
<protein>
    <submittedName>
        <fullName evidence="7">5-oxoprolinase</fullName>
    </submittedName>
</protein>
<dbReference type="InterPro" id="IPR003692">
    <property type="entry name" value="Hydantoinase_B"/>
</dbReference>
<feature type="domain" description="Acetophenone carboxylase-like C-terminal" evidence="6">
    <location>
        <begin position="566"/>
        <end position="725"/>
    </location>
</feature>
<name>A0A0D2VTX0_CAPO3</name>
<evidence type="ECO:0000259" key="3">
    <source>
        <dbReference type="Pfam" id="PF01968"/>
    </source>
</evidence>
<feature type="domain" description="Hydantoinase/oxoprolinase N-terminal" evidence="5">
    <location>
        <begin position="3"/>
        <end position="213"/>
    </location>
</feature>
<dbReference type="GO" id="GO:0017168">
    <property type="term" value="F:5-oxoprolinase (ATP-hydrolyzing) activity"/>
    <property type="evidence" value="ECO:0007669"/>
    <property type="project" value="TreeGrafter"/>
</dbReference>
<dbReference type="PhylomeDB" id="A0A0D2VTX0"/>
<dbReference type="EMBL" id="KE346367">
    <property type="protein sequence ID" value="KJE94777.1"/>
    <property type="molecule type" value="Genomic_DNA"/>
</dbReference>
<sequence>MFRFAIDRGGSFTDVYAELPDNRVRVLKLLSVDPAYPDAPTEGIRRILTQETGVDHPAGKPIDTSRIEWIRMGTTVATNALLERNGERCALLITRGFRDLLHIGTQSRPRIFDLQIAMPERLYERVIEVDERVRVLTAEQVAQESAEHAGSSASIQIGITGESVMVEQPIDMAALERDLKQAFDAGIRSVAVVLMHSYTFPDHERQVGAVASRLGFSNVSLSSAIMPMVKIVPRGFTAVADAYLTPAIQRYVDRFSRGFDERMAQGKVPVLFMQSDGGLTRVDAFSGSRAILSGPAGGVVGYGKTTFDYDATTPAIGFDMGGTSTDVSRYAGTYEHVFESTTAGVTIQAPQLDINTVAAGGGSRLFFRAGMFVVGPESVGAHPGPTCYRKGGPLAITDANLFLGRLMPEFFPHIFGPSENEPLDVDATRASFLALTDQVNAFLKQQYEERIGQDEQASRTAPPFAPMTAEAVALGFIRVANEAMCRPIRAITQSKGYDTTTHTLSCFGGAGGQHACAIARSLGMRKIFIHKYSGILSAYGMALADVVCEKQEPCATIYSPASLPDLQARLARLGEACKAELRQQGFADDRISLEYFANMRYDRTDCAIMAPASSLDAPDFERAFLDCYRTEFGFVLRERTIVVDDVRVRASGHTIPAARSPLEPASTPGSEPPRSKFTACYFEDGLREDTGVFSTEHMRPGHVVHGPAILVDKNSTILVEPQCRAELTPQGDVVVHVQSATQYQGGSQSATDGGAATVDVPLDAIQLSIFGHRFMSIAEQMGRALQRTSISTNIKERLDFSCALFGPDGGLVANAPHIPVHLGAMQEAVRFQVEHLGPNLHPGDVLVSNHPAAGGSHLPDITVITPVFRPGITKPVFFVASRGHHADIGGITPGSMPPTSKTLLEEGASIISFKLVEKGEFQEAGITEILNSPAKLPGCSGTRNLSDNLSDLRAQVAANQRGIVLVNELIDYYGLHVVQAYMGYIRENAEVAVREMLREVARKARLYRGSTSLVASDSMDDGTAICLKIDIDETTGSATFDFAATGPEVYGNCNAPRAVTYSAVIYCLRCLVGHDVPLNQGCLNPVNIVIPDGSILAPSRTAAVVGGNVLTSQRVVDVVLKAFGACAASQGCMNNLTFGDETVGYYETIAGGAGAGPTWHGRGGVHTHMTNTRITDPEILERRYPVILRQFSLREASGGRGQFSGGDGVIRLIEFTRPLTVSILSERRTMRPYGLFGGEAGASGMNLLIVPREKDASRAAPTPAVGSIAAQHLQDSRLINLGARCTVLANRKDKLAILSPGGGGYGRAPATDHPDTRTSANELTTSPSEEELAYQSIVRRHAAVSTLLDRSSGSVAEYLRAQESA</sequence>
<dbReference type="Pfam" id="PF01968">
    <property type="entry name" value="Hydantoinase_A"/>
    <property type="match status" value="1"/>
</dbReference>
<dbReference type="OMA" id="TDCNVML"/>
<evidence type="ECO:0000313" key="8">
    <source>
        <dbReference type="Proteomes" id="UP000008743"/>
    </source>
</evidence>
<dbReference type="Proteomes" id="UP000008743">
    <property type="component" value="Unassembled WGS sequence"/>
</dbReference>
<dbReference type="Pfam" id="PF02538">
    <property type="entry name" value="Hydantoinase_B"/>
    <property type="match status" value="1"/>
</dbReference>
<dbReference type="STRING" id="595528.A0A0D2VTX0"/>
<feature type="domain" description="Hydantoinase A/oxoprolinase" evidence="3">
    <location>
        <begin position="234"/>
        <end position="548"/>
    </location>
</feature>
<feature type="region of interest" description="Disordered" evidence="2">
    <location>
        <begin position="1300"/>
        <end position="1329"/>
    </location>
</feature>
<dbReference type="InterPro" id="IPR045079">
    <property type="entry name" value="Oxoprolinase-like"/>
</dbReference>
<evidence type="ECO:0000259" key="5">
    <source>
        <dbReference type="Pfam" id="PF05378"/>
    </source>
</evidence>
<proteinExistence type="inferred from homology"/>
<evidence type="ECO:0000259" key="4">
    <source>
        <dbReference type="Pfam" id="PF02538"/>
    </source>
</evidence>
<dbReference type="InterPro" id="IPR008040">
    <property type="entry name" value="Hydant_A_N"/>
</dbReference>
<dbReference type="FunCoup" id="A0A0D2VTX0">
    <property type="interactions" value="93"/>
</dbReference>
<feature type="compositionally biased region" description="Polar residues" evidence="2">
    <location>
        <begin position="1317"/>
        <end position="1327"/>
    </location>
</feature>
<dbReference type="OrthoDB" id="3643at2759"/>
<feature type="domain" description="Hydantoinase B/oxoprolinase" evidence="4">
    <location>
        <begin position="763"/>
        <end position="1307"/>
    </location>
</feature>
<evidence type="ECO:0000256" key="2">
    <source>
        <dbReference type="SAM" id="MobiDB-lite"/>
    </source>
</evidence>
<dbReference type="PANTHER" id="PTHR11365:SF2">
    <property type="entry name" value="5-OXOPROLINASE"/>
    <property type="match status" value="1"/>
</dbReference>
<reference evidence="8" key="1">
    <citation type="submission" date="2011-02" db="EMBL/GenBank/DDBJ databases">
        <title>The Genome Sequence of Capsaspora owczarzaki ATCC 30864.</title>
        <authorList>
            <person name="Russ C."/>
            <person name="Cuomo C."/>
            <person name="Burger G."/>
            <person name="Gray M.W."/>
            <person name="Holland P.W.H."/>
            <person name="King N."/>
            <person name="Lang F.B.F."/>
            <person name="Roger A.J."/>
            <person name="Ruiz-Trillo I."/>
            <person name="Young S.K."/>
            <person name="Zeng Q."/>
            <person name="Gargeya S."/>
            <person name="Alvarado L."/>
            <person name="Berlin A."/>
            <person name="Chapman S.B."/>
            <person name="Chen Z."/>
            <person name="Freedman E."/>
            <person name="Gellesch M."/>
            <person name="Goldberg J."/>
            <person name="Griggs A."/>
            <person name="Gujja S."/>
            <person name="Heilman E."/>
            <person name="Heiman D."/>
            <person name="Howarth C."/>
            <person name="Mehta T."/>
            <person name="Neiman D."/>
            <person name="Pearson M."/>
            <person name="Roberts A."/>
            <person name="Saif S."/>
            <person name="Shea T."/>
            <person name="Shenoy N."/>
            <person name="Sisk P."/>
            <person name="Stolte C."/>
            <person name="Sykes S."/>
            <person name="White J."/>
            <person name="Yandava C."/>
            <person name="Haas B."/>
            <person name="Nusbaum C."/>
            <person name="Birren B."/>
        </authorList>
    </citation>
    <scope>NUCLEOTIDE SEQUENCE</scope>
    <source>
        <strain evidence="8">ATCC 30864</strain>
    </source>
</reference>
<dbReference type="GO" id="GO:0005829">
    <property type="term" value="C:cytosol"/>
    <property type="evidence" value="ECO:0007669"/>
    <property type="project" value="TreeGrafter"/>
</dbReference>
<dbReference type="Pfam" id="PF19278">
    <property type="entry name" value="Hydant_A_C"/>
    <property type="match status" value="1"/>
</dbReference>
<gene>
    <name evidence="7" type="ORF">CAOG_005360</name>
</gene>
<dbReference type="GO" id="GO:0006749">
    <property type="term" value="P:glutathione metabolic process"/>
    <property type="evidence" value="ECO:0007669"/>
    <property type="project" value="TreeGrafter"/>
</dbReference>